<reference evidence="2 3" key="1">
    <citation type="submission" date="2024-01" db="EMBL/GenBank/DDBJ databases">
        <title>A draft genome for the cacao thread blight pathogen Marasmiellus scandens.</title>
        <authorList>
            <person name="Baruah I.K."/>
            <person name="Leung J."/>
            <person name="Bukari Y."/>
            <person name="Amoako-Attah I."/>
            <person name="Meinhardt L.W."/>
            <person name="Bailey B.A."/>
            <person name="Cohen S.P."/>
        </authorList>
    </citation>
    <scope>NUCLEOTIDE SEQUENCE [LARGE SCALE GENOMIC DNA]</scope>
    <source>
        <strain evidence="2 3">GH-19</strain>
    </source>
</reference>
<feature type="compositionally biased region" description="Basic residues" evidence="1">
    <location>
        <begin position="7"/>
        <end position="16"/>
    </location>
</feature>
<feature type="region of interest" description="Disordered" evidence="1">
    <location>
        <begin position="1"/>
        <end position="68"/>
    </location>
</feature>
<evidence type="ECO:0000313" key="2">
    <source>
        <dbReference type="EMBL" id="KAK7442531.1"/>
    </source>
</evidence>
<evidence type="ECO:0000313" key="3">
    <source>
        <dbReference type="Proteomes" id="UP001498398"/>
    </source>
</evidence>
<evidence type="ECO:0000256" key="1">
    <source>
        <dbReference type="SAM" id="MobiDB-lite"/>
    </source>
</evidence>
<accession>A0ABR1J0D3</accession>
<feature type="compositionally biased region" description="Polar residues" evidence="1">
    <location>
        <begin position="17"/>
        <end position="31"/>
    </location>
</feature>
<proteinExistence type="predicted"/>
<dbReference type="Proteomes" id="UP001498398">
    <property type="component" value="Unassembled WGS sequence"/>
</dbReference>
<organism evidence="2 3">
    <name type="scientific">Marasmiellus scandens</name>
    <dbReference type="NCBI Taxonomy" id="2682957"/>
    <lineage>
        <taxon>Eukaryota</taxon>
        <taxon>Fungi</taxon>
        <taxon>Dikarya</taxon>
        <taxon>Basidiomycota</taxon>
        <taxon>Agaricomycotina</taxon>
        <taxon>Agaricomycetes</taxon>
        <taxon>Agaricomycetidae</taxon>
        <taxon>Agaricales</taxon>
        <taxon>Marasmiineae</taxon>
        <taxon>Omphalotaceae</taxon>
        <taxon>Marasmiellus</taxon>
    </lineage>
</organism>
<gene>
    <name evidence="2" type="ORF">VKT23_016129</name>
</gene>
<comment type="caution">
    <text evidence="2">The sequence shown here is derived from an EMBL/GenBank/DDBJ whole genome shotgun (WGS) entry which is preliminary data.</text>
</comment>
<dbReference type="EMBL" id="JBANRG010000058">
    <property type="protein sequence ID" value="KAK7442531.1"/>
    <property type="molecule type" value="Genomic_DNA"/>
</dbReference>
<keyword evidence="3" id="KW-1185">Reference proteome</keyword>
<name>A0ABR1J0D3_9AGAR</name>
<sequence>MPLNRTSRLHSRHSMRNKSSGGVHSLSNLSHHGSDQPYHISGNVAHIAKNGNGSHVRGGSSEELETKIQVTQSVVTTWDRSA</sequence>
<protein>
    <submittedName>
        <fullName evidence="2">Uncharacterized protein</fullName>
    </submittedName>
</protein>